<dbReference type="InterPro" id="IPR036397">
    <property type="entry name" value="RNaseH_sf"/>
</dbReference>
<accession>A0A5C4N5L5</accession>
<feature type="domain" description="Tc1-like transposase DDE" evidence="1">
    <location>
        <begin position="68"/>
        <end position="103"/>
    </location>
</feature>
<sequence>MSRGRPAITLVRPRCGHDHSADGPSAWLCLKPSVRLGRVGLPRTPRGRRSTVILLQARLAAPPVGRPCWFLFLPPYSPDLNPLEMAFSKLKAHLRRLEVRSFERVLKALGRICDLFTPTECENYFRAAGYAPD</sequence>
<keyword evidence="3" id="KW-1185">Reference proteome</keyword>
<dbReference type="Gene3D" id="3.30.420.10">
    <property type="entry name" value="Ribonuclease H-like superfamily/Ribonuclease H"/>
    <property type="match status" value="1"/>
</dbReference>
<dbReference type="Proteomes" id="UP000305709">
    <property type="component" value="Unassembled WGS sequence"/>
</dbReference>
<protein>
    <recommendedName>
        <fullName evidence="1">Tc1-like transposase DDE domain-containing protein</fullName>
    </recommendedName>
</protein>
<dbReference type="Pfam" id="PF13358">
    <property type="entry name" value="DDE_3"/>
    <property type="match status" value="1"/>
</dbReference>
<comment type="caution">
    <text evidence="2">The sequence shown here is derived from an EMBL/GenBank/DDBJ whole genome shotgun (WGS) entry which is preliminary data.</text>
</comment>
<dbReference type="OrthoDB" id="565387at2"/>
<evidence type="ECO:0000313" key="2">
    <source>
        <dbReference type="EMBL" id="TNC59803.1"/>
    </source>
</evidence>
<dbReference type="EMBL" id="VDFV01000094">
    <property type="protein sequence ID" value="TNC59803.1"/>
    <property type="molecule type" value="Genomic_DNA"/>
</dbReference>
<dbReference type="AlphaFoldDB" id="A0A5C4N5L5"/>
<proteinExistence type="predicted"/>
<evidence type="ECO:0000259" key="1">
    <source>
        <dbReference type="Pfam" id="PF13358"/>
    </source>
</evidence>
<dbReference type="InterPro" id="IPR038717">
    <property type="entry name" value="Tc1-like_DDE_dom"/>
</dbReference>
<name>A0A5C4N5L5_9RHOB</name>
<evidence type="ECO:0000313" key="3">
    <source>
        <dbReference type="Proteomes" id="UP000305709"/>
    </source>
</evidence>
<reference evidence="2 3" key="1">
    <citation type="submission" date="2019-06" db="EMBL/GenBank/DDBJ databases">
        <authorList>
            <person name="Jiang L."/>
        </authorList>
    </citation>
    <scope>NUCLEOTIDE SEQUENCE [LARGE SCALE GENOMIC DNA]</scope>
    <source>
        <strain evidence="2 3">YIM 48858</strain>
    </source>
</reference>
<organism evidence="2 3">
    <name type="scientific">Rubellimicrobium roseum</name>
    <dbReference type="NCBI Taxonomy" id="687525"/>
    <lineage>
        <taxon>Bacteria</taxon>
        <taxon>Pseudomonadati</taxon>
        <taxon>Pseudomonadota</taxon>
        <taxon>Alphaproteobacteria</taxon>
        <taxon>Rhodobacterales</taxon>
        <taxon>Roseobacteraceae</taxon>
        <taxon>Rubellimicrobium</taxon>
    </lineage>
</organism>
<dbReference type="GO" id="GO:0003676">
    <property type="term" value="F:nucleic acid binding"/>
    <property type="evidence" value="ECO:0007669"/>
    <property type="project" value="InterPro"/>
</dbReference>
<gene>
    <name evidence="2" type="ORF">FHG71_22525</name>
</gene>